<evidence type="ECO:0000313" key="3">
    <source>
        <dbReference type="Proteomes" id="UP000799424"/>
    </source>
</evidence>
<feature type="region of interest" description="Disordered" evidence="1">
    <location>
        <begin position="714"/>
        <end position="948"/>
    </location>
</feature>
<dbReference type="EMBL" id="MU006246">
    <property type="protein sequence ID" value="KAF2819163.1"/>
    <property type="molecule type" value="Genomic_DNA"/>
</dbReference>
<organism evidence="2 3">
    <name type="scientific">Ophiobolus disseminans</name>
    <dbReference type="NCBI Taxonomy" id="1469910"/>
    <lineage>
        <taxon>Eukaryota</taxon>
        <taxon>Fungi</taxon>
        <taxon>Dikarya</taxon>
        <taxon>Ascomycota</taxon>
        <taxon>Pezizomycotina</taxon>
        <taxon>Dothideomycetes</taxon>
        <taxon>Pleosporomycetidae</taxon>
        <taxon>Pleosporales</taxon>
        <taxon>Pleosporineae</taxon>
        <taxon>Phaeosphaeriaceae</taxon>
        <taxon>Ophiobolus</taxon>
    </lineage>
</organism>
<evidence type="ECO:0000256" key="1">
    <source>
        <dbReference type="SAM" id="MobiDB-lite"/>
    </source>
</evidence>
<keyword evidence="3" id="KW-1185">Reference proteome</keyword>
<name>A0A6A6ZEP0_9PLEO</name>
<evidence type="ECO:0000313" key="2">
    <source>
        <dbReference type="EMBL" id="KAF2819163.1"/>
    </source>
</evidence>
<feature type="compositionally biased region" description="Acidic residues" evidence="1">
    <location>
        <begin position="383"/>
        <end position="395"/>
    </location>
</feature>
<sequence>MSMYPLDRPTFERELRNLRADLRFRGLDWIERSELHKLETIVVVQNKMLSIRDHHEVLKDSNREGPSIAHFALKVGSCHGHIVWATAMGAVVLEPLGEGKLPAKVLHHPQDVSIRLVAGNTWPIVNIRGLKTPMDSRTQALVMFDIVRWVEHRTPASLAGLEFPNINDLYCALRSYRKQHFNPRAAPAAAPPTLLHRRSSLPFRTPAEPQADVSSRPVQLYGAHPRAVSHAPPAGHARGFVDPRAGDFPKSVRAYPSTNPPPTTYSSAPATTRFSSHAPREDSKAIGVDNKQINQNVPAVQEDGPKPGADMVRDGIMDDVSGGDVAAKFSITSADVVPKRCILKSHGDSGVFDEHPKNNSKDKRTSKEKTNNGGSGSKQPVADEAELSETEDDMSDVSNDSTRSIPSRVTGVEYASSLRLGLAVNARAHNLNISADFNSLPILSYLRFEQHRIRDYLPVRLYIRACYVDVIVKPLAREPIKTTKKVRILCDLWAQIKPIHGSIKAPHMEYVAGRPADKDDNRRESMKLSMKAAQKGMPYHQLRTKLDNGDAKLVGVFRWFEEHKQQLQALIKYSYILATESPDIPLADHLIPQSDQFVTDLTKICECLGSSQLDPWSHETDLPAQFEQDDHHRKTGAAAAAAKYVEMNGVEDLDGLPVEVQQGIDADLRGHDTIRKRRSQSVFPHAEEGEDSESRARAGSRSLAERAVAELVLGDDVSPTTAEKNGSDQRLSRFLPPKTMRRARPIVDNSSDHEDNEEIGSYRGLGRYASDSRKSPTMGRSISVLSPIYSPTSDSGSARGITSVKGRGQPVDTDGMDLDGDGELQQSISTPRSQTFAPSESPERETPDQDDAQHEDIDRQNTPTPAEMGLSDLSRKRKIRERSASPVRPANEITKRRKVTRITSPQRHVSNKDIGKKIDVLERKKRKASGRVQKRDHKNKRDNSKVRRYDKKFISYARMLLEEEGAASPACED</sequence>
<feature type="region of interest" description="Disordered" evidence="1">
    <location>
        <begin position="346"/>
        <end position="405"/>
    </location>
</feature>
<feature type="compositionally biased region" description="Basic and acidic residues" evidence="1">
    <location>
        <begin position="910"/>
        <end position="922"/>
    </location>
</feature>
<feature type="compositionally biased region" description="Polar residues" evidence="1">
    <location>
        <begin position="824"/>
        <end position="838"/>
    </location>
</feature>
<feature type="compositionally biased region" description="Basic residues" evidence="1">
    <location>
        <begin position="923"/>
        <end position="938"/>
    </location>
</feature>
<dbReference type="OrthoDB" id="10677592at2759"/>
<feature type="compositionally biased region" description="Basic and acidic residues" evidence="1">
    <location>
        <begin position="939"/>
        <end position="948"/>
    </location>
</feature>
<proteinExistence type="predicted"/>
<accession>A0A6A6ZEP0</accession>
<dbReference type="AlphaFoldDB" id="A0A6A6ZEP0"/>
<reference evidence="2" key="1">
    <citation type="journal article" date="2020" name="Stud. Mycol.">
        <title>101 Dothideomycetes genomes: a test case for predicting lifestyles and emergence of pathogens.</title>
        <authorList>
            <person name="Haridas S."/>
            <person name="Albert R."/>
            <person name="Binder M."/>
            <person name="Bloem J."/>
            <person name="Labutti K."/>
            <person name="Salamov A."/>
            <person name="Andreopoulos B."/>
            <person name="Baker S."/>
            <person name="Barry K."/>
            <person name="Bills G."/>
            <person name="Bluhm B."/>
            <person name="Cannon C."/>
            <person name="Castanera R."/>
            <person name="Culley D."/>
            <person name="Daum C."/>
            <person name="Ezra D."/>
            <person name="Gonzalez J."/>
            <person name="Henrissat B."/>
            <person name="Kuo A."/>
            <person name="Liang C."/>
            <person name="Lipzen A."/>
            <person name="Lutzoni F."/>
            <person name="Magnuson J."/>
            <person name="Mondo S."/>
            <person name="Nolan M."/>
            <person name="Ohm R."/>
            <person name="Pangilinan J."/>
            <person name="Park H.-J."/>
            <person name="Ramirez L."/>
            <person name="Alfaro M."/>
            <person name="Sun H."/>
            <person name="Tritt A."/>
            <person name="Yoshinaga Y."/>
            <person name="Zwiers L.-H."/>
            <person name="Turgeon B."/>
            <person name="Goodwin S."/>
            <person name="Spatafora J."/>
            <person name="Crous P."/>
            <person name="Grigoriev I."/>
        </authorList>
    </citation>
    <scope>NUCLEOTIDE SEQUENCE</scope>
    <source>
        <strain evidence="2">CBS 113818</strain>
    </source>
</reference>
<gene>
    <name evidence="2" type="ORF">CC86DRAFT_432217</name>
</gene>
<dbReference type="Proteomes" id="UP000799424">
    <property type="component" value="Unassembled WGS sequence"/>
</dbReference>
<feature type="compositionally biased region" description="Polar residues" evidence="1">
    <location>
        <begin position="396"/>
        <end position="405"/>
    </location>
</feature>
<feature type="compositionally biased region" description="Polar residues" evidence="1">
    <location>
        <begin position="778"/>
        <end position="796"/>
    </location>
</feature>
<feature type="region of interest" description="Disordered" evidence="1">
    <location>
        <begin position="671"/>
        <end position="702"/>
    </location>
</feature>
<feature type="compositionally biased region" description="Basic and acidic residues" evidence="1">
    <location>
        <begin position="352"/>
        <end position="370"/>
    </location>
</feature>
<feature type="region of interest" description="Disordered" evidence="1">
    <location>
        <begin position="246"/>
        <end position="313"/>
    </location>
</feature>
<feature type="compositionally biased region" description="Basic and acidic residues" evidence="1">
    <location>
        <begin position="841"/>
        <end position="859"/>
    </location>
</feature>
<protein>
    <submittedName>
        <fullName evidence="2">Uncharacterized protein</fullName>
    </submittedName>
</protein>